<dbReference type="NCBIfam" id="NF041940">
    <property type="entry name" value="choice_anch_X"/>
    <property type="match status" value="1"/>
</dbReference>
<gene>
    <name evidence="5" type="ORF">DEU29_11438</name>
</gene>
<dbReference type="InterPro" id="IPR020010">
    <property type="entry name" value="CHP03503"/>
</dbReference>
<organism evidence="5 6">
    <name type="scientific">Idiomarina aquatica</name>
    <dbReference type="NCBI Taxonomy" id="1327752"/>
    <lineage>
        <taxon>Bacteria</taxon>
        <taxon>Pseudomonadati</taxon>
        <taxon>Pseudomonadota</taxon>
        <taxon>Gammaproteobacteria</taxon>
        <taxon>Alteromonadales</taxon>
        <taxon>Idiomarinaceae</taxon>
        <taxon>Idiomarina</taxon>
    </lineage>
</organism>
<comment type="caution">
    <text evidence="5">The sequence shown here is derived from an EMBL/GenBank/DDBJ whole genome shotgun (WGS) entry which is preliminary data.</text>
</comment>
<evidence type="ECO:0000256" key="3">
    <source>
        <dbReference type="SAM" id="Phobius"/>
    </source>
</evidence>
<keyword evidence="4" id="KW-0732">Signal</keyword>
<keyword evidence="6" id="KW-1185">Reference proteome</keyword>
<evidence type="ECO:0000256" key="2">
    <source>
        <dbReference type="SAM" id="MobiDB-lite"/>
    </source>
</evidence>
<reference evidence="5 6" key="1">
    <citation type="submission" date="2019-03" db="EMBL/GenBank/DDBJ databases">
        <title>Freshwater and sediment microbial communities from various areas in North America, analyzing microbe dynamics in response to fracking.</title>
        <authorList>
            <person name="Lamendella R."/>
        </authorList>
    </citation>
    <scope>NUCLEOTIDE SEQUENCE [LARGE SCALE GENOMIC DNA]</scope>
    <source>
        <strain evidence="5 6">18_TX</strain>
    </source>
</reference>
<dbReference type="AlphaFoldDB" id="A0A4V3CMQ0"/>
<evidence type="ECO:0000313" key="5">
    <source>
        <dbReference type="EMBL" id="TDP30992.1"/>
    </source>
</evidence>
<keyword evidence="3" id="KW-1133">Transmembrane helix</keyword>
<feature type="compositionally biased region" description="Basic residues" evidence="2">
    <location>
        <begin position="437"/>
        <end position="448"/>
    </location>
</feature>
<feature type="signal peptide" evidence="4">
    <location>
        <begin position="1"/>
        <end position="17"/>
    </location>
</feature>
<feature type="coiled-coil region" evidence="1">
    <location>
        <begin position="358"/>
        <end position="386"/>
    </location>
</feature>
<evidence type="ECO:0000256" key="4">
    <source>
        <dbReference type="SAM" id="SignalP"/>
    </source>
</evidence>
<keyword evidence="3" id="KW-0812">Transmembrane</keyword>
<dbReference type="Proteomes" id="UP000295531">
    <property type="component" value="Unassembled WGS sequence"/>
</dbReference>
<keyword evidence="3" id="KW-0472">Membrane</keyword>
<evidence type="ECO:0000256" key="1">
    <source>
        <dbReference type="SAM" id="Coils"/>
    </source>
</evidence>
<feature type="chain" id="PRO_5020864030" evidence="4">
    <location>
        <begin position="18"/>
        <end position="448"/>
    </location>
</feature>
<accession>A0A4V3CMQ0</accession>
<sequence>MSLARFLIVLWVCLVSAALPLNAQQQTEQNQPMQLMDGPMDNMLPIEGQRFRIDADIEEITLLFFREPNSQPLILIKPDGSKWYDSDYPLERVTWYTDPNFDMIKIVDPEPGPWQVAGRVDKQNKAIIVSEVRFEAEPLPKQLFQNERLKVEGTLYNGTTPVSTARFRETVVLDVLFVSSNNPDFDNFGADPTRVAEFSDNGQGHDEQAGDGVFTGRFALDVVPGEYLPTYQLETPLYERSFEDEAVVVEHQPVTIDFQLAEERGADNGIEVSLDEKLVNPSSVAINGSVSYPNGEERRFSVTKIDSFPHVIPLDNLAYGKHLVELTVFATSNQGREFELQFNNLSFISVEPVAEPTAEELAQQARQEAVRKAELERQQREAEEQQLIVNLIIVAAVNVVLIAGAISFVWWRRRSKRLNNDPATAQKNAEKAEQKAQKKAQKKAAKSE</sequence>
<proteinExistence type="predicted"/>
<feature type="transmembrane region" description="Helical" evidence="3">
    <location>
        <begin position="387"/>
        <end position="411"/>
    </location>
</feature>
<keyword evidence="1" id="KW-0175">Coiled coil</keyword>
<evidence type="ECO:0000313" key="6">
    <source>
        <dbReference type="Proteomes" id="UP000295531"/>
    </source>
</evidence>
<dbReference type="NCBIfam" id="TIGR03503">
    <property type="entry name" value="TIGR03503 family protein"/>
    <property type="match status" value="1"/>
</dbReference>
<feature type="region of interest" description="Disordered" evidence="2">
    <location>
        <begin position="419"/>
        <end position="448"/>
    </location>
</feature>
<protein>
    <submittedName>
        <fullName evidence="5">Uncharacterized protein (TIGR03503 family)</fullName>
    </submittedName>
</protein>
<dbReference type="RefSeq" id="WP_243734557.1">
    <property type="nucleotide sequence ID" value="NZ_SNXI01000014.1"/>
</dbReference>
<dbReference type="EMBL" id="SNXI01000014">
    <property type="protein sequence ID" value="TDP30992.1"/>
    <property type="molecule type" value="Genomic_DNA"/>
</dbReference>
<name>A0A4V3CMQ0_9GAMM</name>